<dbReference type="OrthoDB" id="2898509at2759"/>
<dbReference type="AlphaFoldDB" id="A0A0C3EWJ7"/>
<evidence type="ECO:0000313" key="3">
    <source>
        <dbReference type="Proteomes" id="UP000054166"/>
    </source>
</evidence>
<dbReference type="GO" id="GO:0016491">
    <property type="term" value="F:oxidoreductase activity"/>
    <property type="evidence" value="ECO:0007669"/>
    <property type="project" value="UniProtKB-KW"/>
</dbReference>
<dbReference type="InParanoid" id="A0A0C3EWJ7"/>
<gene>
    <name evidence="2" type="ORF">PILCRDRAFT_829782</name>
</gene>
<organism evidence="2 3">
    <name type="scientific">Piloderma croceum (strain F 1598)</name>
    <dbReference type="NCBI Taxonomy" id="765440"/>
    <lineage>
        <taxon>Eukaryota</taxon>
        <taxon>Fungi</taxon>
        <taxon>Dikarya</taxon>
        <taxon>Basidiomycota</taxon>
        <taxon>Agaricomycotina</taxon>
        <taxon>Agaricomycetes</taxon>
        <taxon>Agaricomycetidae</taxon>
        <taxon>Atheliales</taxon>
        <taxon>Atheliaceae</taxon>
        <taxon>Piloderma</taxon>
    </lineage>
</organism>
<dbReference type="EMBL" id="KN833136">
    <property type="protein sequence ID" value="KIM72384.1"/>
    <property type="molecule type" value="Genomic_DNA"/>
</dbReference>
<reference evidence="2 3" key="1">
    <citation type="submission" date="2014-04" db="EMBL/GenBank/DDBJ databases">
        <authorList>
            <consortium name="DOE Joint Genome Institute"/>
            <person name="Kuo A."/>
            <person name="Tarkka M."/>
            <person name="Buscot F."/>
            <person name="Kohler A."/>
            <person name="Nagy L.G."/>
            <person name="Floudas D."/>
            <person name="Copeland A."/>
            <person name="Barry K.W."/>
            <person name="Cichocki N."/>
            <person name="Veneault-Fourrey C."/>
            <person name="LaButti K."/>
            <person name="Lindquist E.A."/>
            <person name="Lipzen A."/>
            <person name="Lundell T."/>
            <person name="Morin E."/>
            <person name="Murat C."/>
            <person name="Sun H."/>
            <person name="Tunlid A."/>
            <person name="Henrissat B."/>
            <person name="Grigoriev I.V."/>
            <person name="Hibbett D.S."/>
            <person name="Martin F."/>
            <person name="Nordberg H.P."/>
            <person name="Cantor M.N."/>
            <person name="Hua S.X."/>
        </authorList>
    </citation>
    <scope>NUCLEOTIDE SEQUENCE [LARGE SCALE GENOMIC DNA]</scope>
    <source>
        <strain evidence="2 3">F 1598</strain>
    </source>
</reference>
<dbReference type="SUPFAM" id="SSF51735">
    <property type="entry name" value="NAD(P)-binding Rossmann-fold domains"/>
    <property type="match status" value="1"/>
</dbReference>
<reference evidence="3" key="2">
    <citation type="submission" date="2015-01" db="EMBL/GenBank/DDBJ databases">
        <title>Evolutionary Origins and Diversification of the Mycorrhizal Mutualists.</title>
        <authorList>
            <consortium name="DOE Joint Genome Institute"/>
            <consortium name="Mycorrhizal Genomics Consortium"/>
            <person name="Kohler A."/>
            <person name="Kuo A."/>
            <person name="Nagy L.G."/>
            <person name="Floudas D."/>
            <person name="Copeland A."/>
            <person name="Barry K.W."/>
            <person name="Cichocki N."/>
            <person name="Veneault-Fourrey C."/>
            <person name="LaButti K."/>
            <person name="Lindquist E.A."/>
            <person name="Lipzen A."/>
            <person name="Lundell T."/>
            <person name="Morin E."/>
            <person name="Murat C."/>
            <person name="Riley R."/>
            <person name="Ohm R."/>
            <person name="Sun H."/>
            <person name="Tunlid A."/>
            <person name="Henrissat B."/>
            <person name="Grigoriev I.V."/>
            <person name="Hibbett D.S."/>
            <person name="Martin F."/>
        </authorList>
    </citation>
    <scope>NUCLEOTIDE SEQUENCE [LARGE SCALE GENOMIC DNA]</scope>
    <source>
        <strain evidence="3">F 1598</strain>
    </source>
</reference>
<dbReference type="Proteomes" id="UP000054166">
    <property type="component" value="Unassembled WGS sequence"/>
</dbReference>
<protein>
    <recommendedName>
        <fullName evidence="4">Ketoreductase (KR) domain-containing protein</fullName>
    </recommendedName>
</protein>
<name>A0A0C3EWJ7_PILCF</name>
<dbReference type="Gene3D" id="3.40.50.720">
    <property type="entry name" value="NAD(P)-binding Rossmann-like Domain"/>
    <property type="match status" value="1"/>
</dbReference>
<dbReference type="InterPro" id="IPR036291">
    <property type="entry name" value="NAD(P)-bd_dom_sf"/>
</dbReference>
<dbReference type="PRINTS" id="PR00081">
    <property type="entry name" value="GDHRDH"/>
</dbReference>
<dbReference type="STRING" id="765440.A0A0C3EWJ7"/>
<accession>A0A0C3EWJ7</accession>
<evidence type="ECO:0008006" key="4">
    <source>
        <dbReference type="Google" id="ProtNLM"/>
    </source>
</evidence>
<dbReference type="InterPro" id="IPR052228">
    <property type="entry name" value="Sec_Metab_Biosynth_Oxidored"/>
</dbReference>
<sequence>MPSVVDVQASNAAYAPSYVPVAVFTGGTSGIGKAMVEAFARYTKGRAHIIIIGRNRAAGEAIIASFPKPTDTKDGWKHEFVSCDAALMSNIRSTCADLIDRLPRINYLVLAAGYMSFTRTEKTSEGLDRQLALRYYSRVVFISSLLPPLIKARESGQDARVMSILGGGGPPVDLDDLGLAKARSKTFGFGAAKAAIQSTGYNDLMMVYFASKNPSIAFTHIFPGYVKTPGSKMTLDFGWFFKPFTWLLWAMLGPFCVTPEICVEHMLYALLDGEKGVFFRNDTGDIVGSHVFDQSHVHVYDSDSDSPTYAKKGLIDGTPVVGYNGSDMGVRLLNLHTEEVIKT</sequence>
<dbReference type="PANTHER" id="PTHR47534">
    <property type="entry name" value="YALI0E05731P"/>
    <property type="match status" value="1"/>
</dbReference>
<dbReference type="InterPro" id="IPR002347">
    <property type="entry name" value="SDR_fam"/>
</dbReference>
<proteinExistence type="predicted"/>
<dbReference type="HOGENOM" id="CLU_044999_1_0_1"/>
<dbReference type="PANTHER" id="PTHR47534:SF3">
    <property type="entry name" value="ALCOHOL DEHYDROGENASE-LIKE C-TERMINAL DOMAIN-CONTAINING PROTEIN"/>
    <property type="match status" value="1"/>
</dbReference>
<keyword evidence="3" id="KW-1185">Reference proteome</keyword>
<keyword evidence="1" id="KW-0560">Oxidoreductase</keyword>
<evidence type="ECO:0000313" key="2">
    <source>
        <dbReference type="EMBL" id="KIM72384.1"/>
    </source>
</evidence>
<evidence type="ECO:0000256" key="1">
    <source>
        <dbReference type="ARBA" id="ARBA00023002"/>
    </source>
</evidence>
<dbReference type="Pfam" id="PF00106">
    <property type="entry name" value="adh_short"/>
    <property type="match status" value="1"/>
</dbReference>